<reference evidence="1 2" key="1">
    <citation type="submission" date="2021-07" db="EMBL/GenBank/DDBJ databases">
        <title>Paraburkholderia edwinii protects Aspergillus sp. from phenazines by acting as a toxin sponge.</title>
        <authorList>
            <person name="Dahlstrom K.M."/>
            <person name="Newman D.K."/>
        </authorList>
    </citation>
    <scope>NUCLEOTIDE SEQUENCE [LARGE SCALE GENOMIC DNA]</scope>
    <source>
        <strain evidence="1 2">Pe01</strain>
    </source>
</reference>
<dbReference type="InterPro" id="IPR003329">
    <property type="entry name" value="Cytidylyl_trans"/>
</dbReference>
<evidence type="ECO:0000313" key="2">
    <source>
        <dbReference type="Proteomes" id="UP000826462"/>
    </source>
</evidence>
<dbReference type="InterPro" id="IPR050793">
    <property type="entry name" value="CMP-NeuNAc_synthase"/>
</dbReference>
<accession>A0ABX8UJG8</accession>
<dbReference type="Gene3D" id="3.90.550.10">
    <property type="entry name" value="Spore Coat Polysaccharide Biosynthesis Protein SpsA, Chain A"/>
    <property type="match status" value="1"/>
</dbReference>
<dbReference type="InterPro" id="IPR020039">
    <property type="entry name" value="PseF"/>
</dbReference>
<evidence type="ECO:0000313" key="1">
    <source>
        <dbReference type="EMBL" id="QYD69167.1"/>
    </source>
</evidence>
<name>A0ABX8UJG8_9BURK</name>
<dbReference type="Proteomes" id="UP000826462">
    <property type="component" value="Chromosome 1"/>
</dbReference>
<keyword evidence="2" id="KW-1185">Reference proteome</keyword>
<dbReference type="Pfam" id="PF02348">
    <property type="entry name" value="CTP_transf_3"/>
    <property type="match status" value="1"/>
</dbReference>
<dbReference type="PANTHER" id="PTHR21485">
    <property type="entry name" value="HAD SUPERFAMILY MEMBERS CMAS AND KDSC"/>
    <property type="match status" value="1"/>
</dbReference>
<sequence>MSRVAIIPARGGSKRIPHKNIRLFDGVPIIAHSIRTALDSTLFDRVVVSTDNEDIAAVAREYGAQTPFMRPADLSNDHAGTLEVVQHALGALGEPYEYACCIYATAPFIDVRYLHEGIAMLEQHREKSYAFSVTTFAFPVQRALRLTADGGLDAVYPEHRLTRSQDLPETWHDAGQFYWGRAEAWLRGDTLFSPLSMPVVLPRYLVQDIDTPEDWRRAELMFAALRMLAQSNG</sequence>
<dbReference type="RefSeq" id="WP_219798537.1">
    <property type="nucleotide sequence ID" value="NZ_CP080095.1"/>
</dbReference>
<dbReference type="CDD" id="cd02513">
    <property type="entry name" value="CMP-NeuAc_Synthase"/>
    <property type="match status" value="1"/>
</dbReference>
<proteinExistence type="predicted"/>
<dbReference type="InterPro" id="IPR029044">
    <property type="entry name" value="Nucleotide-diphossugar_trans"/>
</dbReference>
<protein>
    <submittedName>
        <fullName evidence="1">Pseudaminic acid cytidylyltransferase</fullName>
        <ecNumber evidence="1">2.7.7.81</ecNumber>
    </submittedName>
</protein>
<keyword evidence="1" id="KW-0548">Nucleotidyltransferase</keyword>
<keyword evidence="1" id="KW-0808">Transferase</keyword>
<dbReference type="SUPFAM" id="SSF53448">
    <property type="entry name" value="Nucleotide-diphospho-sugar transferases"/>
    <property type="match status" value="1"/>
</dbReference>
<organism evidence="1 2">
    <name type="scientific">Paraburkholderia edwinii</name>
    <dbReference type="NCBI Taxonomy" id="2861782"/>
    <lineage>
        <taxon>Bacteria</taxon>
        <taxon>Pseudomonadati</taxon>
        <taxon>Pseudomonadota</taxon>
        <taxon>Betaproteobacteria</taxon>
        <taxon>Burkholderiales</taxon>
        <taxon>Burkholderiaceae</taxon>
        <taxon>Paraburkholderia</taxon>
    </lineage>
</organism>
<dbReference type="GO" id="GO:0016779">
    <property type="term" value="F:nucleotidyltransferase activity"/>
    <property type="evidence" value="ECO:0007669"/>
    <property type="project" value="UniProtKB-KW"/>
</dbReference>
<dbReference type="PANTHER" id="PTHR21485:SF6">
    <property type="entry name" value="N-ACYLNEURAMINATE CYTIDYLYLTRANSFERASE-RELATED"/>
    <property type="match status" value="1"/>
</dbReference>
<dbReference type="NCBIfam" id="TIGR03584">
    <property type="entry name" value="PseF"/>
    <property type="match status" value="1"/>
</dbReference>
<dbReference type="EMBL" id="CP080095">
    <property type="protein sequence ID" value="QYD69167.1"/>
    <property type="molecule type" value="Genomic_DNA"/>
</dbReference>
<gene>
    <name evidence="1" type="primary">pseF</name>
    <name evidence="1" type="ORF">KZJ38_01885</name>
</gene>
<dbReference type="EC" id="2.7.7.81" evidence="1"/>